<evidence type="ECO:0000256" key="1">
    <source>
        <dbReference type="SAM" id="MobiDB-lite"/>
    </source>
</evidence>
<feature type="region of interest" description="Disordered" evidence="1">
    <location>
        <begin position="29"/>
        <end position="51"/>
    </location>
</feature>
<keyword evidence="3" id="KW-1185">Reference proteome</keyword>
<gene>
    <name evidence="2" type="ORF">PIB30_075790</name>
</gene>
<protein>
    <submittedName>
        <fullName evidence="2">Uncharacterized protein</fullName>
    </submittedName>
</protein>
<accession>A0ABU6QQM4</accession>
<sequence length="51" mass="5841">MRSNGSSQRRCQTCLPHGLHCHHHLLLDPRVPHRSLTRASTPPQPKDDSDY</sequence>
<proteinExistence type="predicted"/>
<name>A0ABU6QQM4_9FABA</name>
<reference evidence="2 3" key="1">
    <citation type="journal article" date="2023" name="Plants (Basel)">
        <title>Bridging the Gap: Combining Genomics and Transcriptomics Approaches to Understand Stylosanthes scabra, an Orphan Legume from the Brazilian Caatinga.</title>
        <authorList>
            <person name="Ferreira-Neto J.R.C."/>
            <person name="da Silva M.D."/>
            <person name="Binneck E."/>
            <person name="de Melo N.F."/>
            <person name="da Silva R.H."/>
            <person name="de Melo A.L.T.M."/>
            <person name="Pandolfi V."/>
            <person name="Bustamante F.O."/>
            <person name="Brasileiro-Vidal A.C."/>
            <person name="Benko-Iseppon A.M."/>
        </authorList>
    </citation>
    <scope>NUCLEOTIDE SEQUENCE [LARGE SCALE GENOMIC DNA]</scope>
    <source>
        <tissue evidence="2">Leaves</tissue>
    </source>
</reference>
<evidence type="ECO:0000313" key="3">
    <source>
        <dbReference type="Proteomes" id="UP001341840"/>
    </source>
</evidence>
<dbReference type="EMBL" id="JASCZI010000976">
    <property type="protein sequence ID" value="MED6113975.1"/>
    <property type="molecule type" value="Genomic_DNA"/>
</dbReference>
<organism evidence="2 3">
    <name type="scientific">Stylosanthes scabra</name>
    <dbReference type="NCBI Taxonomy" id="79078"/>
    <lineage>
        <taxon>Eukaryota</taxon>
        <taxon>Viridiplantae</taxon>
        <taxon>Streptophyta</taxon>
        <taxon>Embryophyta</taxon>
        <taxon>Tracheophyta</taxon>
        <taxon>Spermatophyta</taxon>
        <taxon>Magnoliopsida</taxon>
        <taxon>eudicotyledons</taxon>
        <taxon>Gunneridae</taxon>
        <taxon>Pentapetalae</taxon>
        <taxon>rosids</taxon>
        <taxon>fabids</taxon>
        <taxon>Fabales</taxon>
        <taxon>Fabaceae</taxon>
        <taxon>Papilionoideae</taxon>
        <taxon>50 kb inversion clade</taxon>
        <taxon>dalbergioids sensu lato</taxon>
        <taxon>Dalbergieae</taxon>
        <taxon>Pterocarpus clade</taxon>
        <taxon>Stylosanthes</taxon>
    </lineage>
</organism>
<feature type="non-terminal residue" evidence="2">
    <location>
        <position position="51"/>
    </location>
</feature>
<evidence type="ECO:0000313" key="2">
    <source>
        <dbReference type="EMBL" id="MED6113975.1"/>
    </source>
</evidence>
<dbReference type="Proteomes" id="UP001341840">
    <property type="component" value="Unassembled WGS sequence"/>
</dbReference>
<comment type="caution">
    <text evidence="2">The sequence shown here is derived from an EMBL/GenBank/DDBJ whole genome shotgun (WGS) entry which is preliminary data.</text>
</comment>